<evidence type="ECO:0000259" key="1">
    <source>
        <dbReference type="Pfam" id="PF04909"/>
    </source>
</evidence>
<evidence type="ECO:0000313" key="3">
    <source>
        <dbReference type="Proteomes" id="UP001293718"/>
    </source>
</evidence>
<comment type="caution">
    <text evidence="2">The sequence shown here is derived from an EMBL/GenBank/DDBJ whole genome shotgun (WGS) entry which is preliminary data.</text>
</comment>
<gene>
    <name evidence="2" type="ORF">SM757_09245</name>
</gene>
<dbReference type="Pfam" id="PF04909">
    <property type="entry name" value="Amidohydro_2"/>
    <property type="match status" value="1"/>
</dbReference>
<dbReference type="Proteomes" id="UP001293718">
    <property type="component" value="Unassembled WGS sequence"/>
</dbReference>
<protein>
    <submittedName>
        <fullName evidence="2">Amidohydrolase family protein</fullName>
    </submittedName>
</protein>
<dbReference type="RefSeq" id="WP_322465199.1">
    <property type="nucleotide sequence ID" value="NZ_JAXOJX010000011.1"/>
</dbReference>
<accession>A0ABU5ICC1</accession>
<name>A0ABU5ICC1_9BURK</name>
<dbReference type="EMBL" id="JAXOJX010000011">
    <property type="protein sequence ID" value="MDZ5456760.1"/>
    <property type="molecule type" value="Genomic_DNA"/>
</dbReference>
<dbReference type="Gene3D" id="3.20.20.140">
    <property type="entry name" value="Metal-dependent hydrolases"/>
    <property type="match status" value="1"/>
</dbReference>
<keyword evidence="3" id="KW-1185">Reference proteome</keyword>
<evidence type="ECO:0000313" key="2">
    <source>
        <dbReference type="EMBL" id="MDZ5456760.1"/>
    </source>
</evidence>
<feature type="domain" description="Amidohydrolase-related" evidence="1">
    <location>
        <begin position="15"/>
        <end position="279"/>
    </location>
</feature>
<dbReference type="InterPro" id="IPR052358">
    <property type="entry name" value="Aro_Compnd_Degr_Hydrolases"/>
</dbReference>
<dbReference type="SUPFAM" id="SSF51556">
    <property type="entry name" value="Metallo-dependent hydrolases"/>
    <property type="match status" value="1"/>
</dbReference>
<dbReference type="InterPro" id="IPR032466">
    <property type="entry name" value="Metal_Hydrolase"/>
</dbReference>
<dbReference type="PANTHER" id="PTHR35563:SF2">
    <property type="entry name" value="BARREL METAL-DEPENDENT HYDROLASE, PUTATIVE (AFU_ORTHOLOGUE AFUA_1G16240)-RELATED"/>
    <property type="match status" value="1"/>
</dbReference>
<reference evidence="2 3" key="1">
    <citation type="submission" date="2023-11" db="EMBL/GenBank/DDBJ databases">
        <title>Draft genome of Azohydromonas lata strain H1 (DSM1123), a polyhydroxyalkanoate producer.</title>
        <authorList>
            <person name="Traversa D."/>
            <person name="D'Addabbo P."/>
            <person name="Pazzani C."/>
            <person name="Manzari C."/>
            <person name="Chiara M."/>
            <person name="Scrascia M."/>
        </authorList>
    </citation>
    <scope>NUCLEOTIDE SEQUENCE [LARGE SCALE GENOMIC DNA]</scope>
    <source>
        <strain evidence="2 3">H1</strain>
    </source>
</reference>
<organism evidence="2 3">
    <name type="scientific">Azohydromonas lata</name>
    <dbReference type="NCBI Taxonomy" id="45677"/>
    <lineage>
        <taxon>Bacteria</taxon>
        <taxon>Pseudomonadati</taxon>
        <taxon>Pseudomonadota</taxon>
        <taxon>Betaproteobacteria</taxon>
        <taxon>Burkholderiales</taxon>
        <taxon>Sphaerotilaceae</taxon>
        <taxon>Azohydromonas</taxon>
    </lineage>
</organism>
<dbReference type="InterPro" id="IPR006680">
    <property type="entry name" value="Amidohydro-rel"/>
</dbReference>
<sequence>MTTSSLPSLPRGACNAHCHVFGPRDRFPYANGGTFVPAQDAPKEALVALNDSLGLERCVVVQSSCHGFDNSATEDAVAYRPQSYRAVALLPTDVSDAELRRLDAAGFRGVRFNYMGHLGHRTPIEDVLALAQRLEPLGWHLQIHGDPSLLTDMAEALKRSPVPVVIDHIGRIDASKSVQQPDFQALLRLMKDERFWVKVSGMDRITRLGPPYEDAQPFAQTLVAEFGDRVVWGNDWPHPNHAGPQPVERQLVDLIFAIAPHEAQRQRLMVDNPQRLYRFGDN</sequence>
<dbReference type="PANTHER" id="PTHR35563">
    <property type="entry name" value="BARREL METAL-DEPENDENT HYDROLASE, PUTATIVE (AFU_ORTHOLOGUE AFUA_1G16240)-RELATED"/>
    <property type="match status" value="1"/>
</dbReference>
<proteinExistence type="predicted"/>